<keyword evidence="2" id="KW-0472">Membrane</keyword>
<keyword evidence="4" id="KW-1185">Reference proteome</keyword>
<evidence type="ECO:0000256" key="1">
    <source>
        <dbReference type="SAM" id="MobiDB-lite"/>
    </source>
</evidence>
<organism evidence="3 4">
    <name type="scientific">Symbiodinium necroappetens</name>
    <dbReference type="NCBI Taxonomy" id="1628268"/>
    <lineage>
        <taxon>Eukaryota</taxon>
        <taxon>Sar</taxon>
        <taxon>Alveolata</taxon>
        <taxon>Dinophyceae</taxon>
        <taxon>Suessiales</taxon>
        <taxon>Symbiodiniaceae</taxon>
        <taxon>Symbiodinium</taxon>
    </lineage>
</organism>
<dbReference type="EMBL" id="CAJNJA010031309">
    <property type="protein sequence ID" value="CAE7655704.1"/>
    <property type="molecule type" value="Genomic_DNA"/>
</dbReference>
<dbReference type="Proteomes" id="UP000601435">
    <property type="component" value="Unassembled WGS sequence"/>
</dbReference>
<protein>
    <submittedName>
        <fullName evidence="3">Uncharacterized protein</fullName>
    </submittedName>
</protein>
<gene>
    <name evidence="3" type="ORF">SNEC2469_LOCUS18557</name>
</gene>
<feature type="transmembrane region" description="Helical" evidence="2">
    <location>
        <begin position="151"/>
        <end position="171"/>
    </location>
</feature>
<proteinExistence type="predicted"/>
<evidence type="ECO:0000313" key="3">
    <source>
        <dbReference type="EMBL" id="CAE7655704.1"/>
    </source>
</evidence>
<comment type="caution">
    <text evidence="3">The sequence shown here is derived from an EMBL/GenBank/DDBJ whole genome shotgun (WGS) entry which is preliminary data.</text>
</comment>
<feature type="compositionally biased region" description="Acidic residues" evidence="1">
    <location>
        <begin position="16"/>
        <end position="32"/>
    </location>
</feature>
<dbReference type="AlphaFoldDB" id="A0A812W2B3"/>
<evidence type="ECO:0000313" key="4">
    <source>
        <dbReference type="Proteomes" id="UP000601435"/>
    </source>
</evidence>
<name>A0A812W2B3_9DINO</name>
<feature type="region of interest" description="Disordered" evidence="1">
    <location>
        <begin position="101"/>
        <end position="126"/>
    </location>
</feature>
<keyword evidence="2" id="KW-0812">Transmembrane</keyword>
<evidence type="ECO:0000256" key="2">
    <source>
        <dbReference type="SAM" id="Phobius"/>
    </source>
</evidence>
<accession>A0A812W2B3</accession>
<keyword evidence="2" id="KW-1133">Transmembrane helix</keyword>
<sequence>MEEPAPDVRAEHEGGEDTETEGEVDEAEAPDPEEMRAALGGVATGLAEQLTTITQEVNKIREELYGDNGIGGIAQELEKMKAGSLGNLLEDTDLPISEGVRQRANATQDTKPKGAGPGRGAPFSLERERKLEELRRRIEDRHTREKKPEGLGFMEWIVIIFVMFVIAYTALPSFRVQVRQTFQELVLGEVPEAVEEVQDFGAMVEEDTDSFF</sequence>
<reference evidence="3" key="1">
    <citation type="submission" date="2021-02" db="EMBL/GenBank/DDBJ databases">
        <authorList>
            <person name="Dougan E. K."/>
            <person name="Rhodes N."/>
            <person name="Thang M."/>
            <person name="Chan C."/>
        </authorList>
    </citation>
    <scope>NUCLEOTIDE SEQUENCE</scope>
</reference>
<dbReference type="OrthoDB" id="10455685at2759"/>
<feature type="compositionally biased region" description="Basic and acidic residues" evidence="1">
    <location>
        <begin position="1"/>
        <end position="15"/>
    </location>
</feature>
<feature type="region of interest" description="Disordered" evidence="1">
    <location>
        <begin position="1"/>
        <end position="32"/>
    </location>
</feature>